<feature type="compositionally biased region" description="Acidic residues" evidence="1">
    <location>
        <begin position="23"/>
        <end position="50"/>
    </location>
</feature>
<gene>
    <name evidence="2" type="ORF">HINF_LOCUS1339</name>
</gene>
<dbReference type="Proteomes" id="UP001642409">
    <property type="component" value="Unassembled WGS sequence"/>
</dbReference>
<dbReference type="EMBL" id="CAXDID020000002">
    <property type="protein sequence ID" value="CAL5971399.1"/>
    <property type="molecule type" value="Genomic_DNA"/>
</dbReference>
<comment type="caution">
    <text evidence="2">The sequence shown here is derived from an EMBL/GenBank/DDBJ whole genome shotgun (WGS) entry which is preliminary data.</text>
</comment>
<proteinExistence type="predicted"/>
<organism evidence="2 3">
    <name type="scientific">Hexamita inflata</name>
    <dbReference type="NCBI Taxonomy" id="28002"/>
    <lineage>
        <taxon>Eukaryota</taxon>
        <taxon>Metamonada</taxon>
        <taxon>Diplomonadida</taxon>
        <taxon>Hexamitidae</taxon>
        <taxon>Hexamitinae</taxon>
        <taxon>Hexamita</taxon>
    </lineage>
</organism>
<keyword evidence="3" id="KW-1185">Reference proteome</keyword>
<evidence type="ECO:0000313" key="3">
    <source>
        <dbReference type="Proteomes" id="UP001642409"/>
    </source>
</evidence>
<feature type="region of interest" description="Disordered" evidence="1">
    <location>
        <begin position="19"/>
        <end position="55"/>
    </location>
</feature>
<accession>A0ABP1GL01</accession>
<reference evidence="2 3" key="1">
    <citation type="submission" date="2024-07" db="EMBL/GenBank/DDBJ databases">
        <authorList>
            <person name="Akdeniz Z."/>
        </authorList>
    </citation>
    <scope>NUCLEOTIDE SEQUENCE [LARGE SCALE GENOMIC DNA]</scope>
</reference>
<sequence>MFSNYDIKTYLSCRSFYEPTVKDDEDSEEESNSEQESEDEILSEPDENSQIEDSTIDFAPVPGPKIVDETKPSSVTAQLVNEFLLMVEKLFIRHMPDFSILSLDESLIPCKCKCCHNVYMPQKPHKYGTLDYNYYTIEPPNVSFLTYVKDSQRFSRQSTRQTHVTLLFQLK</sequence>
<protein>
    <submittedName>
        <fullName evidence="2">Hypothetical_protein</fullName>
    </submittedName>
</protein>
<name>A0ABP1GL01_9EUKA</name>
<evidence type="ECO:0000256" key="1">
    <source>
        <dbReference type="SAM" id="MobiDB-lite"/>
    </source>
</evidence>
<evidence type="ECO:0000313" key="2">
    <source>
        <dbReference type="EMBL" id="CAL5971399.1"/>
    </source>
</evidence>